<gene>
    <name evidence="2" type="ORF">CYMTET_25657</name>
</gene>
<evidence type="ECO:0000256" key="1">
    <source>
        <dbReference type="SAM" id="Phobius"/>
    </source>
</evidence>
<reference evidence="2 3" key="1">
    <citation type="journal article" date="2015" name="Genome Biol. Evol.">
        <title>Comparative Genomics of a Bacterivorous Green Alga Reveals Evolutionary Causalities and Consequences of Phago-Mixotrophic Mode of Nutrition.</title>
        <authorList>
            <person name="Burns J.A."/>
            <person name="Paasch A."/>
            <person name="Narechania A."/>
            <person name="Kim E."/>
        </authorList>
    </citation>
    <scope>NUCLEOTIDE SEQUENCE [LARGE SCALE GENOMIC DNA]</scope>
    <source>
        <strain evidence="2 3">PLY_AMNH</strain>
    </source>
</reference>
<keyword evidence="1" id="KW-0812">Transmembrane</keyword>
<keyword evidence="1" id="KW-0472">Membrane</keyword>
<accession>A0AAE0FU44</accession>
<dbReference type="InterPro" id="IPR011044">
    <property type="entry name" value="Quino_amine_DH_bsu"/>
</dbReference>
<dbReference type="Proteomes" id="UP001190700">
    <property type="component" value="Unassembled WGS sequence"/>
</dbReference>
<comment type="caution">
    <text evidence="2">The sequence shown here is derived from an EMBL/GenBank/DDBJ whole genome shotgun (WGS) entry which is preliminary data.</text>
</comment>
<keyword evidence="3" id="KW-1185">Reference proteome</keyword>
<keyword evidence="1" id="KW-1133">Transmembrane helix</keyword>
<evidence type="ECO:0000313" key="3">
    <source>
        <dbReference type="Proteomes" id="UP001190700"/>
    </source>
</evidence>
<sequence>MKWDTNILFGLGFGAGFYLGWAYARTSSRRGSLPLASSKGLVKRTGKCLQLVQEIPLTDTGNSFKGRFDHLSYDSERKLIFIACLGEHAVVVVDAFAGSALSLQDVSSPEQTLLGRFGLLSYPQGILFVAATNRLYVANAGNGKVHVFQICEGKPCQTWKTWRQALNLLTIIDFGEEADNLRYADGQVFVGYGEGAIGVINDGSEVSRENIDFVCPGGHPEGFQLEMSSLAVNKRIFVNVADANAILVFDRTTGETVGEWPLPQGASDNFPMALDEVGRVLFVGVRKPADKACVLCYDVDSGEVVERLPCVGDMDDLCFDASRQRLYVIGGAGRITVIGTVEYPASLGVIESKRYEVLSEVPTGLGARTGIWYPERDSLYVAAPATSTLPSRLLVYHAMD</sequence>
<dbReference type="SUPFAM" id="SSF50969">
    <property type="entry name" value="YVTN repeat-like/Quinoprotein amine dehydrogenase"/>
    <property type="match status" value="1"/>
</dbReference>
<dbReference type="EMBL" id="LGRX02013755">
    <property type="protein sequence ID" value="KAK3265680.1"/>
    <property type="molecule type" value="Genomic_DNA"/>
</dbReference>
<dbReference type="Gene3D" id="2.130.10.10">
    <property type="entry name" value="YVTN repeat-like/Quinoprotein amine dehydrogenase"/>
    <property type="match status" value="2"/>
</dbReference>
<organism evidence="2 3">
    <name type="scientific">Cymbomonas tetramitiformis</name>
    <dbReference type="NCBI Taxonomy" id="36881"/>
    <lineage>
        <taxon>Eukaryota</taxon>
        <taxon>Viridiplantae</taxon>
        <taxon>Chlorophyta</taxon>
        <taxon>Pyramimonadophyceae</taxon>
        <taxon>Pyramimonadales</taxon>
        <taxon>Pyramimonadaceae</taxon>
        <taxon>Cymbomonas</taxon>
    </lineage>
</organism>
<dbReference type="InterPro" id="IPR015943">
    <property type="entry name" value="WD40/YVTN_repeat-like_dom_sf"/>
</dbReference>
<dbReference type="AlphaFoldDB" id="A0AAE0FU44"/>
<evidence type="ECO:0000313" key="2">
    <source>
        <dbReference type="EMBL" id="KAK3265680.1"/>
    </source>
</evidence>
<name>A0AAE0FU44_9CHLO</name>
<feature type="transmembrane region" description="Helical" evidence="1">
    <location>
        <begin position="6"/>
        <end position="24"/>
    </location>
</feature>
<protein>
    <submittedName>
        <fullName evidence="2">Uncharacterized protein</fullName>
    </submittedName>
</protein>
<proteinExistence type="predicted"/>